<protein>
    <recommendedName>
        <fullName evidence="1">Outer membrane channel protein CpnT-like N-terminal domain-containing protein</fullName>
    </recommendedName>
</protein>
<dbReference type="InterPro" id="IPR036689">
    <property type="entry name" value="ESAT-6-like_sf"/>
</dbReference>
<organism evidence="3 4">
    <name type="scientific">Kitasatospora cineracea</name>
    <dbReference type="NCBI Taxonomy" id="88074"/>
    <lineage>
        <taxon>Bacteria</taxon>
        <taxon>Bacillati</taxon>
        <taxon>Actinomycetota</taxon>
        <taxon>Actinomycetes</taxon>
        <taxon>Kitasatosporales</taxon>
        <taxon>Streptomycetaceae</taxon>
        <taxon>Kitasatospora</taxon>
    </lineage>
</organism>
<gene>
    <name evidence="3" type="ORF">EDD38_0675</name>
    <name evidence="2" type="ORF">EDD39_0009</name>
</gene>
<evidence type="ECO:0000313" key="4">
    <source>
        <dbReference type="Proteomes" id="UP000266906"/>
    </source>
</evidence>
<accession>A0A8G1XB95</accession>
<evidence type="ECO:0000259" key="1">
    <source>
        <dbReference type="Pfam" id="PF25547"/>
    </source>
</evidence>
<feature type="domain" description="Outer membrane channel protein CpnT-like N-terminal" evidence="1">
    <location>
        <begin position="72"/>
        <end position="185"/>
    </location>
</feature>
<comment type="caution">
    <text evidence="3">The sequence shown here is derived from an EMBL/GenBank/DDBJ whole genome shotgun (WGS) entry which is preliminary data.</text>
</comment>
<name>A0A3N4RI21_9ACTN</name>
<dbReference type="Proteomes" id="UP000267408">
    <property type="component" value="Unassembled WGS sequence"/>
</dbReference>
<dbReference type="Gene3D" id="1.10.287.1060">
    <property type="entry name" value="ESAT-6-like"/>
    <property type="match status" value="1"/>
</dbReference>
<dbReference type="SUPFAM" id="SSF140453">
    <property type="entry name" value="EsxAB dimer-like"/>
    <property type="match status" value="1"/>
</dbReference>
<reference evidence="4 5" key="1">
    <citation type="submission" date="2018-11" db="EMBL/GenBank/DDBJ databases">
        <title>Sequencing the genomes of 1000 actinobacteria strains.</title>
        <authorList>
            <person name="Klenk H.-P."/>
        </authorList>
    </citation>
    <scope>NUCLEOTIDE SEQUENCE [LARGE SCALE GENOMIC DNA]</scope>
    <source>
        <strain evidence="2 5">DSM 44780</strain>
        <strain evidence="3 4">DSM 44781</strain>
    </source>
</reference>
<accession>A0A3N4RI21</accession>
<evidence type="ECO:0000313" key="2">
    <source>
        <dbReference type="EMBL" id="ROR41901.1"/>
    </source>
</evidence>
<dbReference type="AlphaFoldDB" id="A0A3N4RI21"/>
<dbReference type="EMBL" id="RJVJ01000001">
    <property type="protein sequence ID" value="ROR41901.1"/>
    <property type="molecule type" value="Genomic_DNA"/>
</dbReference>
<evidence type="ECO:0000313" key="3">
    <source>
        <dbReference type="EMBL" id="RPE32416.1"/>
    </source>
</evidence>
<evidence type="ECO:0000313" key="5">
    <source>
        <dbReference type="Proteomes" id="UP000267408"/>
    </source>
</evidence>
<proteinExistence type="predicted"/>
<dbReference type="OrthoDB" id="4165247at2"/>
<dbReference type="Proteomes" id="UP000266906">
    <property type="component" value="Unassembled WGS sequence"/>
</dbReference>
<dbReference type="InterPro" id="IPR057746">
    <property type="entry name" value="CpnT-like_N"/>
</dbReference>
<dbReference type="EMBL" id="RKQG01000001">
    <property type="protein sequence ID" value="RPE32416.1"/>
    <property type="molecule type" value="Genomic_DNA"/>
</dbReference>
<dbReference type="RefSeq" id="WP_123552612.1">
    <property type="nucleotide sequence ID" value="NZ_RJVJ01000001.1"/>
</dbReference>
<sequence>MSTLAPGAFGDAVDAYRWTRDRAADQLPSLPSFDNPVSEGLDAGLDSIVKAALDATGLMDVLEKVTGDLQALTAASHEWQAQAKAMQEVADELRAAGTRVEGGWEGAASAAFGGHMATVVEAVDATAADMAQVAQIINQAAAQCQLAEQLIIEIIREAIETLIITLAASVAIDILTLGLATAAEAIIVEGEIAIYIARVGQVSLKLEKALKELHEAIKAMKAARTLGKFNKARKAAKAVRKLGGKGNRWKSGLDLVRNPSMANLGEFATAQALGKGFGAVKGGIKGGLGAVTGAGDFPGVLTDNLLSDQGLDTIAGALDGPPGGEPYRVPGNRVTEAFG</sequence>
<dbReference type="Pfam" id="PF25547">
    <property type="entry name" value="WXG100_2"/>
    <property type="match status" value="1"/>
</dbReference>
<keyword evidence="4" id="KW-1185">Reference proteome</keyword>